<name>A0A4R6FM96_9SPHN</name>
<sequence length="74" mass="8538">MGPDTIVRTQRGDLRLDQLTEGDRLLDESGETIAHIMHYEYRDMRGPVTRWFDAMTGQKPKPAVHNIRVDRSGE</sequence>
<gene>
    <name evidence="1" type="ORF">EV664_107176</name>
</gene>
<protein>
    <submittedName>
        <fullName evidence="1">Uncharacterized protein</fullName>
    </submittedName>
</protein>
<accession>A0A4R6FM96</accession>
<dbReference type="EMBL" id="SNWD01000007">
    <property type="protein sequence ID" value="TDN81774.1"/>
    <property type="molecule type" value="Genomic_DNA"/>
</dbReference>
<keyword evidence="2" id="KW-1185">Reference proteome</keyword>
<dbReference type="AlphaFoldDB" id="A0A4R6FM96"/>
<comment type="caution">
    <text evidence="1">The sequence shown here is derived from an EMBL/GenBank/DDBJ whole genome shotgun (WGS) entry which is preliminary data.</text>
</comment>
<dbReference type="Proteomes" id="UP000295493">
    <property type="component" value="Unassembled WGS sequence"/>
</dbReference>
<organism evidence="1 2">
    <name type="scientific">Stakelama pacifica</name>
    <dbReference type="NCBI Taxonomy" id="517720"/>
    <lineage>
        <taxon>Bacteria</taxon>
        <taxon>Pseudomonadati</taxon>
        <taxon>Pseudomonadota</taxon>
        <taxon>Alphaproteobacteria</taxon>
        <taxon>Sphingomonadales</taxon>
        <taxon>Sphingomonadaceae</taxon>
        <taxon>Stakelama</taxon>
    </lineage>
</organism>
<evidence type="ECO:0000313" key="1">
    <source>
        <dbReference type="EMBL" id="TDN81774.1"/>
    </source>
</evidence>
<reference evidence="1 2" key="1">
    <citation type="submission" date="2019-03" db="EMBL/GenBank/DDBJ databases">
        <title>Genomic Encyclopedia of Type Strains, Phase IV (KMG-IV): sequencing the most valuable type-strain genomes for metagenomic binning, comparative biology and taxonomic classification.</title>
        <authorList>
            <person name="Goeker M."/>
        </authorList>
    </citation>
    <scope>NUCLEOTIDE SEQUENCE [LARGE SCALE GENOMIC DNA]</scope>
    <source>
        <strain evidence="1 2">DSM 25059</strain>
    </source>
</reference>
<evidence type="ECO:0000313" key="2">
    <source>
        <dbReference type="Proteomes" id="UP000295493"/>
    </source>
</evidence>
<proteinExistence type="predicted"/>